<keyword evidence="2" id="KW-1185">Reference proteome</keyword>
<name>A0A2K9AEU0_9GAMM</name>
<dbReference type="Proteomes" id="UP000232693">
    <property type="component" value="Chromosome"/>
</dbReference>
<evidence type="ECO:0000313" key="2">
    <source>
        <dbReference type="Proteomes" id="UP000232693"/>
    </source>
</evidence>
<dbReference type="RefSeq" id="WP_106647756.1">
    <property type="nucleotide sequence ID" value="NZ_BMGO01000001.1"/>
</dbReference>
<dbReference type="Pfam" id="PF07209">
    <property type="entry name" value="DUF1415"/>
    <property type="match status" value="1"/>
</dbReference>
<dbReference type="OrthoDB" id="277390at2"/>
<proteinExistence type="predicted"/>
<accession>A0A2K9AEU0</accession>
<dbReference type="AlphaFoldDB" id="A0A2K9AEU0"/>
<dbReference type="KEGG" id="kpd:CW740_12015"/>
<gene>
    <name evidence="1" type="ORF">CW740_12015</name>
</gene>
<evidence type="ECO:0000313" key="1">
    <source>
        <dbReference type="EMBL" id="AUD79937.1"/>
    </source>
</evidence>
<protein>
    <submittedName>
        <fullName evidence="1">DUF1415 domain-containing protein</fullName>
    </submittedName>
</protein>
<organism evidence="1 2">
    <name type="scientific">Kangiella profundi</name>
    <dbReference type="NCBI Taxonomy" id="1561924"/>
    <lineage>
        <taxon>Bacteria</taxon>
        <taxon>Pseudomonadati</taxon>
        <taxon>Pseudomonadota</taxon>
        <taxon>Gammaproteobacteria</taxon>
        <taxon>Kangiellales</taxon>
        <taxon>Kangiellaceae</taxon>
        <taxon>Kangiella</taxon>
    </lineage>
</organism>
<sequence length="187" mass="21497">MPDFSNTDVIKATRYWLEHTVIGFNFCPFAKREFVRQSIRYWVSDADKIEQALEDLLKAISELEQDASIETTLVILPKGFADFEDYLDLLDMANELLAMQELEGIFQLASFHPDYCFEGQLKHDPANYTNRSPYPMLHLLREASIEKALEFVDDPDSIPERNVELAREKGAEVFQAILSNAISKQTD</sequence>
<dbReference type="EMBL" id="CP025120">
    <property type="protein sequence ID" value="AUD79937.1"/>
    <property type="molecule type" value="Genomic_DNA"/>
</dbReference>
<dbReference type="InterPro" id="IPR009858">
    <property type="entry name" value="DUF1415"/>
</dbReference>
<reference evidence="1 2" key="1">
    <citation type="submission" date="2017-12" db="EMBL/GenBank/DDBJ databases">
        <title>Kangiella profundi FT102 completed genome.</title>
        <authorList>
            <person name="Xu J."/>
            <person name="Wang J."/>
            <person name="Lu Y."/>
        </authorList>
    </citation>
    <scope>NUCLEOTIDE SEQUENCE [LARGE SCALE GENOMIC DNA]</scope>
    <source>
        <strain evidence="1 2">FT102</strain>
    </source>
</reference>